<organism evidence="1 2">
    <name type="scientific">Streptomyces achmelvichensis</name>
    <dbReference type="NCBI Taxonomy" id="3134111"/>
    <lineage>
        <taxon>Bacteria</taxon>
        <taxon>Bacillati</taxon>
        <taxon>Actinomycetota</taxon>
        <taxon>Actinomycetes</taxon>
        <taxon>Kitasatosporales</taxon>
        <taxon>Streptomycetaceae</taxon>
        <taxon>Streptomyces</taxon>
    </lineage>
</organism>
<evidence type="ECO:0000313" key="2">
    <source>
        <dbReference type="Proteomes" id="UP001377168"/>
    </source>
</evidence>
<dbReference type="EMBL" id="JBBKAJ010000022">
    <property type="protein sequence ID" value="MEJ8632715.1"/>
    <property type="molecule type" value="Genomic_DNA"/>
</dbReference>
<comment type="caution">
    <text evidence="1">The sequence shown here is derived from an EMBL/GenBank/DDBJ whole genome shotgun (WGS) entry which is preliminary data.</text>
</comment>
<name>A0ACC6PN15_9ACTN</name>
<proteinExistence type="predicted"/>
<gene>
    <name evidence="1" type="ORF">WKI67_04830</name>
</gene>
<dbReference type="Proteomes" id="UP001377168">
    <property type="component" value="Unassembled WGS sequence"/>
</dbReference>
<protein>
    <submittedName>
        <fullName evidence="1">TetR/AcrR family transcriptional regulator</fullName>
    </submittedName>
</protein>
<accession>A0ACC6PN15</accession>
<evidence type="ECO:0000313" key="1">
    <source>
        <dbReference type="EMBL" id="MEJ8632715.1"/>
    </source>
</evidence>
<reference evidence="1" key="1">
    <citation type="submission" date="2024-03" db="EMBL/GenBank/DDBJ databases">
        <title>Novel Streptomyces species of biotechnological and ecological value are a feature of Machair soil.</title>
        <authorList>
            <person name="Prole J.R."/>
            <person name="Goodfellow M."/>
            <person name="Allenby N."/>
            <person name="Ward A.C."/>
        </authorList>
    </citation>
    <scope>NUCLEOTIDE SEQUENCE</scope>
    <source>
        <strain evidence="1">MS2.AVA.5</strain>
    </source>
</reference>
<sequence>MTATADHPRTHGNRRGEGHLPRGEILAAAAELLDSGGDGRAVTLRAVARRAGIATTSIYPHFPDRQALVLAVAGQAVAELSHRLRTADEAGGDAGQRLHTLCRTYLDFAHRHPGRYRLMFAGLGRPIAAVDGEVTPDDPVNAGGEVMRILTAALTACAAAGQCTSSDPAADALALWLGLHGLAHQRAVAATFRWPADIAQRVVVTLGRLGAV</sequence>
<keyword evidence="2" id="KW-1185">Reference proteome</keyword>